<organism evidence="1 2">
    <name type="scientific">Lophiotrema nucula</name>
    <dbReference type="NCBI Taxonomy" id="690887"/>
    <lineage>
        <taxon>Eukaryota</taxon>
        <taxon>Fungi</taxon>
        <taxon>Dikarya</taxon>
        <taxon>Ascomycota</taxon>
        <taxon>Pezizomycotina</taxon>
        <taxon>Dothideomycetes</taxon>
        <taxon>Pleosporomycetidae</taxon>
        <taxon>Pleosporales</taxon>
        <taxon>Lophiotremataceae</taxon>
        <taxon>Lophiotrema</taxon>
    </lineage>
</organism>
<keyword evidence="2" id="KW-1185">Reference proteome</keyword>
<dbReference type="EMBL" id="ML977318">
    <property type="protein sequence ID" value="KAF2117617.1"/>
    <property type="molecule type" value="Genomic_DNA"/>
</dbReference>
<evidence type="ECO:0000313" key="2">
    <source>
        <dbReference type="Proteomes" id="UP000799770"/>
    </source>
</evidence>
<gene>
    <name evidence="1" type="ORF">BDV96DRAFT_643976</name>
</gene>
<sequence>MAQVDTIAVLIFLAPTLKEDGSEFDRFDDDQAGLEFETQDQVITLARHFQEEAEQCHASSALFNYAIQRFKNLEFVIIDDEDEDIRIIRLNDWIADIWTPTTLAVQVLSAISASSISLHTFSMPALFDEHCDEGIPLERLQNLHETANVRSIKHFCIRLRCEIMPKNQMQRYYQRFNSRLEGSSSSEYASALYGPAVGKLLGRGEALERLIVVSQADLIPPGRPLNVRLLRDGMVLSALKELALESPSVAGDDLDILMGTATGLRTVYLVGMSFQDQVGGRNVWPSEPT</sequence>
<name>A0A6A5ZFW6_9PLEO</name>
<protein>
    <submittedName>
        <fullName evidence="1">Uncharacterized protein</fullName>
    </submittedName>
</protein>
<reference evidence="1" key="1">
    <citation type="journal article" date="2020" name="Stud. Mycol.">
        <title>101 Dothideomycetes genomes: a test case for predicting lifestyles and emergence of pathogens.</title>
        <authorList>
            <person name="Haridas S."/>
            <person name="Albert R."/>
            <person name="Binder M."/>
            <person name="Bloem J."/>
            <person name="Labutti K."/>
            <person name="Salamov A."/>
            <person name="Andreopoulos B."/>
            <person name="Baker S."/>
            <person name="Barry K."/>
            <person name="Bills G."/>
            <person name="Bluhm B."/>
            <person name="Cannon C."/>
            <person name="Castanera R."/>
            <person name="Culley D."/>
            <person name="Daum C."/>
            <person name="Ezra D."/>
            <person name="Gonzalez J."/>
            <person name="Henrissat B."/>
            <person name="Kuo A."/>
            <person name="Liang C."/>
            <person name="Lipzen A."/>
            <person name="Lutzoni F."/>
            <person name="Magnuson J."/>
            <person name="Mondo S."/>
            <person name="Nolan M."/>
            <person name="Ohm R."/>
            <person name="Pangilinan J."/>
            <person name="Park H.-J."/>
            <person name="Ramirez L."/>
            <person name="Alfaro M."/>
            <person name="Sun H."/>
            <person name="Tritt A."/>
            <person name="Yoshinaga Y."/>
            <person name="Zwiers L.-H."/>
            <person name="Turgeon B."/>
            <person name="Goodwin S."/>
            <person name="Spatafora J."/>
            <person name="Crous P."/>
            <person name="Grigoriev I."/>
        </authorList>
    </citation>
    <scope>NUCLEOTIDE SEQUENCE</scope>
    <source>
        <strain evidence="1">CBS 627.86</strain>
    </source>
</reference>
<accession>A0A6A5ZFW6</accession>
<proteinExistence type="predicted"/>
<dbReference type="AlphaFoldDB" id="A0A6A5ZFW6"/>
<evidence type="ECO:0000313" key="1">
    <source>
        <dbReference type="EMBL" id="KAF2117617.1"/>
    </source>
</evidence>
<dbReference type="Proteomes" id="UP000799770">
    <property type="component" value="Unassembled WGS sequence"/>
</dbReference>